<dbReference type="InterPro" id="IPR003663">
    <property type="entry name" value="Sugar/inositol_transpt"/>
</dbReference>
<comment type="similarity">
    <text evidence="2 7">Belongs to the major facilitator superfamily. Sugar transporter (TC 2.A.1.1) family.</text>
</comment>
<evidence type="ECO:0000256" key="3">
    <source>
        <dbReference type="ARBA" id="ARBA00022448"/>
    </source>
</evidence>
<dbReference type="PROSITE" id="PS00216">
    <property type="entry name" value="SUGAR_TRANSPORT_1"/>
    <property type="match status" value="2"/>
</dbReference>
<evidence type="ECO:0000256" key="7">
    <source>
        <dbReference type="RuleBase" id="RU003346"/>
    </source>
</evidence>
<dbReference type="InterPro" id="IPR020846">
    <property type="entry name" value="MFS_dom"/>
</dbReference>
<protein>
    <recommendedName>
        <fullName evidence="9">Major facilitator superfamily (MFS) profile domain-containing protein</fullName>
    </recommendedName>
</protein>
<name>A0A6A6CBM0_ZASCE</name>
<evidence type="ECO:0000256" key="8">
    <source>
        <dbReference type="SAM" id="Phobius"/>
    </source>
</evidence>
<evidence type="ECO:0000259" key="9">
    <source>
        <dbReference type="PROSITE" id="PS50850"/>
    </source>
</evidence>
<feature type="transmembrane region" description="Helical" evidence="8">
    <location>
        <begin position="204"/>
        <end position="221"/>
    </location>
</feature>
<feature type="transmembrane region" description="Helical" evidence="8">
    <location>
        <begin position="358"/>
        <end position="381"/>
    </location>
</feature>
<evidence type="ECO:0000256" key="1">
    <source>
        <dbReference type="ARBA" id="ARBA00004141"/>
    </source>
</evidence>
<feature type="transmembrane region" description="Helical" evidence="8">
    <location>
        <begin position="140"/>
        <end position="157"/>
    </location>
</feature>
<feature type="transmembrane region" description="Helical" evidence="8">
    <location>
        <begin position="458"/>
        <end position="476"/>
    </location>
</feature>
<feature type="transmembrane region" description="Helical" evidence="8">
    <location>
        <begin position="393"/>
        <end position="416"/>
    </location>
</feature>
<accession>A0A6A6CBM0</accession>
<evidence type="ECO:0000256" key="6">
    <source>
        <dbReference type="ARBA" id="ARBA00023136"/>
    </source>
</evidence>
<feature type="transmembrane region" description="Helical" evidence="8">
    <location>
        <begin position="333"/>
        <end position="351"/>
    </location>
</feature>
<dbReference type="InterPro" id="IPR005828">
    <property type="entry name" value="MFS_sugar_transport-like"/>
</dbReference>
<keyword evidence="3 7" id="KW-0813">Transport</keyword>
<dbReference type="GO" id="GO:0016020">
    <property type="term" value="C:membrane"/>
    <property type="evidence" value="ECO:0007669"/>
    <property type="project" value="UniProtKB-SubCell"/>
</dbReference>
<keyword evidence="5 8" id="KW-1133">Transmembrane helix</keyword>
<organism evidence="10 11">
    <name type="scientific">Zasmidium cellare ATCC 36951</name>
    <dbReference type="NCBI Taxonomy" id="1080233"/>
    <lineage>
        <taxon>Eukaryota</taxon>
        <taxon>Fungi</taxon>
        <taxon>Dikarya</taxon>
        <taxon>Ascomycota</taxon>
        <taxon>Pezizomycotina</taxon>
        <taxon>Dothideomycetes</taxon>
        <taxon>Dothideomycetidae</taxon>
        <taxon>Mycosphaerellales</taxon>
        <taxon>Mycosphaerellaceae</taxon>
        <taxon>Zasmidium</taxon>
    </lineage>
</organism>
<evidence type="ECO:0000256" key="5">
    <source>
        <dbReference type="ARBA" id="ARBA00022989"/>
    </source>
</evidence>
<feature type="transmembrane region" description="Helical" evidence="8">
    <location>
        <begin position="169"/>
        <end position="192"/>
    </location>
</feature>
<feature type="transmembrane region" description="Helical" evidence="8">
    <location>
        <begin position="35"/>
        <end position="56"/>
    </location>
</feature>
<dbReference type="AlphaFoldDB" id="A0A6A6CBM0"/>
<feature type="domain" description="Major facilitator superfamily (MFS) profile" evidence="9">
    <location>
        <begin position="38"/>
        <end position="480"/>
    </location>
</feature>
<dbReference type="Proteomes" id="UP000799537">
    <property type="component" value="Unassembled WGS sequence"/>
</dbReference>
<feature type="transmembrane region" description="Helical" evidence="8">
    <location>
        <begin position="291"/>
        <end position="313"/>
    </location>
</feature>
<dbReference type="InterPro" id="IPR050360">
    <property type="entry name" value="MFS_Sugar_Transporters"/>
</dbReference>
<evidence type="ECO:0000256" key="4">
    <source>
        <dbReference type="ARBA" id="ARBA00022692"/>
    </source>
</evidence>
<comment type="subcellular location">
    <subcellularLocation>
        <location evidence="1">Membrane</location>
        <topology evidence="1">Multi-pass membrane protein</topology>
    </subcellularLocation>
</comment>
<feature type="transmembrane region" description="Helical" evidence="8">
    <location>
        <begin position="108"/>
        <end position="128"/>
    </location>
</feature>
<dbReference type="PROSITE" id="PS50850">
    <property type="entry name" value="MFS"/>
    <property type="match status" value="1"/>
</dbReference>
<proteinExistence type="inferred from homology"/>
<dbReference type="PANTHER" id="PTHR48022">
    <property type="entry name" value="PLASTIDIC GLUCOSE TRANSPORTER 4"/>
    <property type="match status" value="1"/>
</dbReference>
<dbReference type="Pfam" id="PF00083">
    <property type="entry name" value="Sugar_tr"/>
    <property type="match status" value="1"/>
</dbReference>
<gene>
    <name evidence="10" type="ORF">M409DRAFT_68697</name>
</gene>
<feature type="transmembrane region" description="Helical" evidence="8">
    <location>
        <begin position="76"/>
        <end position="96"/>
    </location>
</feature>
<dbReference type="PANTHER" id="PTHR48022:SF13">
    <property type="entry name" value="MAJOR FACILITATOR SUPERFAMILY (MFS) PROFILE DOMAIN-CONTAINING PROTEIN"/>
    <property type="match status" value="1"/>
</dbReference>
<feature type="transmembrane region" description="Helical" evidence="8">
    <location>
        <begin position="428"/>
        <end position="446"/>
    </location>
</feature>
<keyword evidence="4 8" id="KW-0812">Transmembrane</keyword>
<dbReference type="FunFam" id="1.20.1250.20:FF:000217">
    <property type="entry name" value="MFS lactose permease, putative"/>
    <property type="match status" value="1"/>
</dbReference>
<dbReference type="EMBL" id="ML993610">
    <property type="protein sequence ID" value="KAF2163059.1"/>
    <property type="molecule type" value="Genomic_DNA"/>
</dbReference>
<dbReference type="Gene3D" id="1.20.1250.20">
    <property type="entry name" value="MFS general substrate transporter like domains"/>
    <property type="match status" value="1"/>
</dbReference>
<dbReference type="InterPro" id="IPR036259">
    <property type="entry name" value="MFS_trans_sf"/>
</dbReference>
<sequence length="520" mass="57019">MPAVVETKQVKGSAAYNEALIKEPINFRNPTTIRLIMCLILACFAQTMNGFDGSLFGGLTANTQFLDFFNGSNDGTWAALNSAMYQIGGVCALPFVGPFSDNWGRRVGMVIGASIIVIGTIINGTTVVDGSLGQLKAGRFILGFGVSIVTSAGPIYVVETAHPAWRGVITAYCNTFWFTGSILSSGAIRGAINLRGNISWQIPVWLQMVFPGLILLFVWLIPESPRWLYVHNKRNKATATLAKWHGNGNPESVWVKLQIAEYEEFLNTDGADKRFWDYSALFRTRASCYRIACNVIFSIFAQWAGNGVLTYFLPAVLDTAGYTDGTTQANINLAYSCFQFFFALCGAAFVERFGRRPLMLFSMTGCCIVWIGMTAATGTFAASGDASSAKATVAMIFLFGAVFSVGITPLQALYPVEVLSFEMRAKGMAFSSLAVNAGGLLNQFAWPISLKAIGWKTYIIFIVWCAIQATVFYFVMPETRRRTLEELDSIFEARYPVKASLITREVRLDAEKSIVAVEEV</sequence>
<dbReference type="InterPro" id="IPR005829">
    <property type="entry name" value="Sugar_transporter_CS"/>
</dbReference>
<dbReference type="RefSeq" id="XP_033663948.1">
    <property type="nucleotide sequence ID" value="XM_033817952.1"/>
</dbReference>
<dbReference type="SUPFAM" id="SSF103473">
    <property type="entry name" value="MFS general substrate transporter"/>
    <property type="match status" value="1"/>
</dbReference>
<keyword evidence="11" id="KW-1185">Reference proteome</keyword>
<dbReference type="NCBIfam" id="TIGR00879">
    <property type="entry name" value="SP"/>
    <property type="match status" value="1"/>
</dbReference>
<dbReference type="GO" id="GO:0005351">
    <property type="term" value="F:carbohydrate:proton symporter activity"/>
    <property type="evidence" value="ECO:0007669"/>
    <property type="project" value="TreeGrafter"/>
</dbReference>
<keyword evidence="6 8" id="KW-0472">Membrane</keyword>
<evidence type="ECO:0000256" key="2">
    <source>
        <dbReference type="ARBA" id="ARBA00010992"/>
    </source>
</evidence>
<dbReference type="GeneID" id="54571224"/>
<reference evidence="10" key="1">
    <citation type="journal article" date="2020" name="Stud. Mycol.">
        <title>101 Dothideomycetes genomes: a test case for predicting lifestyles and emergence of pathogens.</title>
        <authorList>
            <person name="Haridas S."/>
            <person name="Albert R."/>
            <person name="Binder M."/>
            <person name="Bloem J."/>
            <person name="Labutti K."/>
            <person name="Salamov A."/>
            <person name="Andreopoulos B."/>
            <person name="Baker S."/>
            <person name="Barry K."/>
            <person name="Bills G."/>
            <person name="Bluhm B."/>
            <person name="Cannon C."/>
            <person name="Castanera R."/>
            <person name="Culley D."/>
            <person name="Daum C."/>
            <person name="Ezra D."/>
            <person name="Gonzalez J."/>
            <person name="Henrissat B."/>
            <person name="Kuo A."/>
            <person name="Liang C."/>
            <person name="Lipzen A."/>
            <person name="Lutzoni F."/>
            <person name="Magnuson J."/>
            <person name="Mondo S."/>
            <person name="Nolan M."/>
            <person name="Ohm R."/>
            <person name="Pangilinan J."/>
            <person name="Park H.-J."/>
            <person name="Ramirez L."/>
            <person name="Alfaro M."/>
            <person name="Sun H."/>
            <person name="Tritt A."/>
            <person name="Yoshinaga Y."/>
            <person name="Zwiers L.-H."/>
            <person name="Turgeon B."/>
            <person name="Goodwin S."/>
            <person name="Spatafora J."/>
            <person name="Crous P."/>
            <person name="Grigoriev I."/>
        </authorList>
    </citation>
    <scope>NUCLEOTIDE SEQUENCE</scope>
    <source>
        <strain evidence="10">ATCC 36951</strain>
    </source>
</reference>
<evidence type="ECO:0000313" key="10">
    <source>
        <dbReference type="EMBL" id="KAF2163059.1"/>
    </source>
</evidence>
<dbReference type="OrthoDB" id="6133115at2759"/>
<evidence type="ECO:0000313" key="11">
    <source>
        <dbReference type="Proteomes" id="UP000799537"/>
    </source>
</evidence>